<comment type="caution">
    <text evidence="2">The sequence shown here is derived from an EMBL/GenBank/DDBJ whole genome shotgun (WGS) entry which is preliminary data.</text>
</comment>
<evidence type="ECO:0008006" key="4">
    <source>
        <dbReference type="Google" id="ProtNLM"/>
    </source>
</evidence>
<sequence length="81" mass="9557">MENINVESPTKHRGYFSFMFNLYKHGFRTMSRTSKTLWIIALIKLFIMFAILKPFFFPSVIAEQGDRSAQTEYVVEQLTKD</sequence>
<name>A0ABQ0E3D2_9PORP</name>
<protein>
    <recommendedName>
        <fullName evidence="4">DUF4492 domain-containing protein</fullName>
    </recommendedName>
</protein>
<dbReference type="RefSeq" id="WP_411915970.1">
    <property type="nucleotide sequence ID" value="NZ_BAAFSF010000004.1"/>
</dbReference>
<dbReference type="Pfam" id="PF14899">
    <property type="entry name" value="DUF4492"/>
    <property type="match status" value="1"/>
</dbReference>
<keyword evidence="1" id="KW-1133">Transmembrane helix</keyword>
<evidence type="ECO:0000256" key="1">
    <source>
        <dbReference type="SAM" id="Phobius"/>
    </source>
</evidence>
<evidence type="ECO:0000313" key="2">
    <source>
        <dbReference type="EMBL" id="GAB1252209.1"/>
    </source>
</evidence>
<dbReference type="Proteomes" id="UP001628220">
    <property type="component" value="Unassembled WGS sequence"/>
</dbReference>
<keyword evidence="1" id="KW-0472">Membrane</keyword>
<feature type="transmembrane region" description="Helical" evidence="1">
    <location>
        <begin position="37"/>
        <end position="57"/>
    </location>
</feature>
<keyword evidence="3" id="KW-1185">Reference proteome</keyword>
<accession>A0ABQ0E3D2</accession>
<dbReference type="EMBL" id="BAAFSF010000004">
    <property type="protein sequence ID" value="GAB1252209.1"/>
    <property type="molecule type" value="Genomic_DNA"/>
</dbReference>
<dbReference type="InterPro" id="IPR027853">
    <property type="entry name" value="DUF4492"/>
</dbReference>
<evidence type="ECO:0000313" key="3">
    <source>
        <dbReference type="Proteomes" id="UP001628220"/>
    </source>
</evidence>
<organism evidence="2 3">
    <name type="scientific">Porphyromonas miyakawae</name>
    <dbReference type="NCBI Taxonomy" id="3137470"/>
    <lineage>
        <taxon>Bacteria</taxon>
        <taxon>Pseudomonadati</taxon>
        <taxon>Bacteroidota</taxon>
        <taxon>Bacteroidia</taxon>
        <taxon>Bacteroidales</taxon>
        <taxon>Porphyromonadaceae</taxon>
        <taxon>Porphyromonas</taxon>
    </lineage>
</organism>
<keyword evidence="1" id="KW-0812">Transmembrane</keyword>
<reference evidence="2 3" key="1">
    <citation type="journal article" date="2025" name="Int. J. Syst. Evol. Microbiol.">
        <title>Desulfovibrio falkowii sp. nov., Porphyromonas miyakawae sp. nov., Mediterraneibacter flintii sp. nov. and Owariibacterium komagatae gen. nov., sp. nov., isolated from human faeces.</title>
        <authorList>
            <person name="Hamaguchi T."/>
            <person name="Ohara M."/>
            <person name="Hisatomi A."/>
            <person name="Sekiguchi K."/>
            <person name="Takeda J.I."/>
            <person name="Ueyama J."/>
            <person name="Ito M."/>
            <person name="Nishiwaki H."/>
            <person name="Ogi T."/>
            <person name="Hirayama M."/>
            <person name="Ohkuma M."/>
            <person name="Sakamoto M."/>
            <person name="Ohno K."/>
        </authorList>
    </citation>
    <scope>NUCLEOTIDE SEQUENCE [LARGE SCALE GENOMIC DNA]</scope>
    <source>
        <strain evidence="2 3">13CB11C</strain>
    </source>
</reference>
<proteinExistence type="predicted"/>
<gene>
    <name evidence="2" type="ORF">Tsumi_13150</name>
</gene>